<accession>A0A2H0XDE7</accession>
<dbReference type="EMBL" id="PEYT01000029">
    <property type="protein sequence ID" value="PIS22835.1"/>
    <property type="molecule type" value="Genomic_DNA"/>
</dbReference>
<comment type="function">
    <text evidence="1">Required for the transposition of the insertion element.</text>
</comment>
<evidence type="ECO:0000256" key="4">
    <source>
        <dbReference type="ARBA" id="ARBA00023125"/>
    </source>
</evidence>
<evidence type="ECO:0000256" key="1">
    <source>
        <dbReference type="ARBA" id="ARBA00002190"/>
    </source>
</evidence>
<comment type="similarity">
    <text evidence="2">Belongs to the transposase mutator family.</text>
</comment>
<feature type="non-terminal residue" evidence="6">
    <location>
        <position position="1"/>
    </location>
</feature>
<keyword evidence="4" id="KW-0238">DNA-binding</keyword>
<evidence type="ECO:0008006" key="8">
    <source>
        <dbReference type="Google" id="ProtNLM"/>
    </source>
</evidence>
<dbReference type="AlphaFoldDB" id="A0A2H0XDE7"/>
<proteinExistence type="inferred from homology"/>
<dbReference type="Pfam" id="PF00872">
    <property type="entry name" value="Transposase_mut"/>
    <property type="match status" value="1"/>
</dbReference>
<dbReference type="InterPro" id="IPR001207">
    <property type="entry name" value="Transposase_mutator"/>
</dbReference>
<organism evidence="6 7">
    <name type="scientific">candidate division WWE3 bacterium CG08_land_8_20_14_0_20_40_13</name>
    <dbReference type="NCBI Taxonomy" id="1975084"/>
    <lineage>
        <taxon>Bacteria</taxon>
        <taxon>Katanobacteria</taxon>
    </lineage>
</organism>
<name>A0A2H0XDE7_UNCKA</name>
<dbReference type="Proteomes" id="UP000230340">
    <property type="component" value="Unassembled WGS sequence"/>
</dbReference>
<dbReference type="GO" id="GO:0003677">
    <property type="term" value="F:DNA binding"/>
    <property type="evidence" value="ECO:0007669"/>
    <property type="project" value="UniProtKB-KW"/>
</dbReference>
<evidence type="ECO:0000313" key="7">
    <source>
        <dbReference type="Proteomes" id="UP000230340"/>
    </source>
</evidence>
<gene>
    <name evidence="6" type="ORF">COT49_03330</name>
</gene>
<evidence type="ECO:0000313" key="6">
    <source>
        <dbReference type="EMBL" id="PIS22835.1"/>
    </source>
</evidence>
<dbReference type="GO" id="GO:0004803">
    <property type="term" value="F:transposase activity"/>
    <property type="evidence" value="ECO:0007669"/>
    <property type="project" value="InterPro"/>
</dbReference>
<evidence type="ECO:0000256" key="2">
    <source>
        <dbReference type="ARBA" id="ARBA00010961"/>
    </source>
</evidence>
<protein>
    <recommendedName>
        <fullName evidence="8">Transposase</fullName>
    </recommendedName>
</protein>
<reference evidence="7" key="1">
    <citation type="submission" date="2017-09" db="EMBL/GenBank/DDBJ databases">
        <title>Depth-based differentiation of microbial function through sediment-hosted aquifers and enrichment of novel symbionts in the deep terrestrial subsurface.</title>
        <authorList>
            <person name="Probst A.J."/>
            <person name="Ladd B."/>
            <person name="Jarett J.K."/>
            <person name="Geller-Mcgrath D.E."/>
            <person name="Sieber C.M.K."/>
            <person name="Emerson J.B."/>
            <person name="Anantharaman K."/>
            <person name="Thomas B.C."/>
            <person name="Malmstrom R."/>
            <person name="Stieglmeier M."/>
            <person name="Klingl A."/>
            <person name="Woyke T."/>
            <person name="Ryan C.M."/>
            <person name="Banfield J.F."/>
        </authorList>
    </citation>
    <scope>NUCLEOTIDE SEQUENCE [LARGE SCALE GENOMIC DNA]</scope>
</reference>
<keyword evidence="3" id="KW-0815">Transposition</keyword>
<comment type="caution">
    <text evidence="6">The sequence shown here is derived from an EMBL/GenBank/DDBJ whole genome shotgun (WGS) entry which is preliminary data.</text>
</comment>
<evidence type="ECO:0000256" key="5">
    <source>
        <dbReference type="ARBA" id="ARBA00023172"/>
    </source>
</evidence>
<dbReference type="GO" id="GO:0006313">
    <property type="term" value="P:DNA transposition"/>
    <property type="evidence" value="ECO:0007669"/>
    <property type="project" value="InterPro"/>
</dbReference>
<evidence type="ECO:0000256" key="3">
    <source>
        <dbReference type="ARBA" id="ARBA00022578"/>
    </source>
</evidence>
<keyword evidence="5" id="KW-0233">DNA recombination</keyword>
<sequence length="344" mass="39987">PRCPLCLKSEFVIKHQKRNYVRRYLCKKCGKTFSKDYSFGKPSSKDLANLYLDGVSFGKIGKQVNCVGSLVYKNVKEFLDKLPSNLDVTREFCDVSKFSGLPEVDGTYLNVGGYKDKIPAIYGIDFLTHDIPHFALVPSENYPAFLAFFEHLDLLGYNLKYVVCDDTDAIKRAAKYIFPNVVIQTCLKHYRNNIQEDLGLKTSKKYLDFYLAVNEMFVKRLCLPELLWEIAKIHNHNIYSDDEKCVSWLADIYMRREELTNYHQFEYAPNTTNLIEGYNSHLKSRLNSIRGFSSFKNAKVWLNAYFLKRRLSKFTDCKGMFKKLNGFLSLEKTKKDEVSLPKIF</sequence>